<dbReference type="SMART" id="SM00905">
    <property type="entry name" value="FolB"/>
    <property type="match status" value="1"/>
</dbReference>
<name>A0ABS5CMW5_9BACL</name>
<dbReference type="CDD" id="cd00534">
    <property type="entry name" value="DHNA_DHNTPE"/>
    <property type="match status" value="1"/>
</dbReference>
<evidence type="ECO:0000256" key="5">
    <source>
        <dbReference type="ARBA" id="ARBA00023239"/>
    </source>
</evidence>
<dbReference type="InterPro" id="IPR043133">
    <property type="entry name" value="GTP-CH-I_C/QueF"/>
</dbReference>
<comment type="pathway">
    <text evidence="2 6">Cofactor biosynthesis; tetrahydrofolate biosynthesis; 2-amino-4-hydroxy-6-hydroxymethyl-7,8-dihydropteridine diphosphate from 7,8-dihydroneopterin triphosphate: step 3/4.</text>
</comment>
<evidence type="ECO:0000256" key="4">
    <source>
        <dbReference type="ARBA" id="ARBA00022909"/>
    </source>
</evidence>
<dbReference type="EMBL" id="JAGKSP010000034">
    <property type="protein sequence ID" value="MBP3967206.1"/>
    <property type="molecule type" value="Genomic_DNA"/>
</dbReference>
<comment type="function">
    <text evidence="6">Catalyzes the conversion of 7,8-dihydroneopterin to 6-hydroxymethyl-7,8-dihydropterin.</text>
</comment>
<dbReference type="SUPFAM" id="SSF55620">
    <property type="entry name" value="Tetrahydrobiopterin biosynthesis enzymes-like"/>
    <property type="match status" value="1"/>
</dbReference>
<dbReference type="EC" id="4.1.2.25" evidence="6"/>
<dbReference type="NCBIfam" id="TIGR00525">
    <property type="entry name" value="folB"/>
    <property type="match status" value="1"/>
</dbReference>
<evidence type="ECO:0000256" key="1">
    <source>
        <dbReference type="ARBA" id="ARBA00001353"/>
    </source>
</evidence>
<keyword evidence="9" id="KW-1185">Reference proteome</keyword>
<evidence type="ECO:0000259" key="7">
    <source>
        <dbReference type="SMART" id="SM00905"/>
    </source>
</evidence>
<proteinExistence type="inferred from homology"/>
<dbReference type="InterPro" id="IPR006157">
    <property type="entry name" value="FolB_dom"/>
</dbReference>
<comment type="catalytic activity">
    <reaction evidence="1 6">
        <text>7,8-dihydroneopterin = 6-hydroxymethyl-7,8-dihydropterin + glycolaldehyde</text>
        <dbReference type="Rhea" id="RHEA:10540"/>
        <dbReference type="ChEBI" id="CHEBI:17001"/>
        <dbReference type="ChEBI" id="CHEBI:17071"/>
        <dbReference type="ChEBI" id="CHEBI:44841"/>
        <dbReference type="EC" id="4.1.2.25"/>
    </reaction>
</comment>
<dbReference type="PANTHER" id="PTHR42844">
    <property type="entry name" value="DIHYDRONEOPTERIN ALDOLASE 1-RELATED"/>
    <property type="match status" value="1"/>
</dbReference>
<reference evidence="8 9" key="1">
    <citation type="submission" date="2021-04" db="EMBL/GenBank/DDBJ databases">
        <title>Paenibacillus sp. DLE-14 whole genome sequence.</title>
        <authorList>
            <person name="Ham Y.J."/>
        </authorList>
    </citation>
    <scope>NUCLEOTIDE SEQUENCE [LARGE SCALE GENOMIC DNA]</scope>
    <source>
        <strain evidence="8 9">DLE-14</strain>
    </source>
</reference>
<evidence type="ECO:0000256" key="6">
    <source>
        <dbReference type="RuleBase" id="RU362079"/>
    </source>
</evidence>
<dbReference type="PANTHER" id="PTHR42844:SF1">
    <property type="entry name" value="DIHYDRONEOPTERIN ALDOLASE 1-RELATED"/>
    <property type="match status" value="1"/>
</dbReference>
<keyword evidence="5 6" id="KW-0456">Lyase</keyword>
<comment type="caution">
    <text evidence="8">The sequence shown here is derived from an EMBL/GenBank/DDBJ whole genome shotgun (WGS) entry which is preliminary data.</text>
</comment>
<dbReference type="InterPro" id="IPR006156">
    <property type="entry name" value="Dihydroneopterin_aldolase"/>
</dbReference>
<gene>
    <name evidence="8" type="primary">folB</name>
    <name evidence="8" type="ORF">I8J30_31510</name>
</gene>
<dbReference type="GO" id="GO:0004150">
    <property type="term" value="F:dihydroneopterin aldolase activity"/>
    <property type="evidence" value="ECO:0007669"/>
    <property type="project" value="UniProtKB-EC"/>
</dbReference>
<protein>
    <recommendedName>
        <fullName evidence="6">7,8-dihydroneopterin aldolase</fullName>
        <ecNumber evidence="6">4.1.2.25</ecNumber>
    </recommendedName>
</protein>
<evidence type="ECO:0000256" key="3">
    <source>
        <dbReference type="ARBA" id="ARBA00005708"/>
    </source>
</evidence>
<sequence length="130" mass="14660">MDKMTLKGMRFFGFHGVFPEENRLGQQFYVDLSLQMDLSQAARTDDLEHTINYAEIHARVKSIVEGPPFKLIEALAGHVASAVLDAYTSVNEVTVSVTKPNPPFEIFFDGVTVELCRKRDDYGTQQPARH</sequence>
<dbReference type="Pfam" id="PF02152">
    <property type="entry name" value="FolB"/>
    <property type="match status" value="1"/>
</dbReference>
<dbReference type="NCBIfam" id="TIGR00526">
    <property type="entry name" value="folB_dom"/>
    <property type="match status" value="1"/>
</dbReference>
<evidence type="ECO:0000256" key="2">
    <source>
        <dbReference type="ARBA" id="ARBA00005013"/>
    </source>
</evidence>
<comment type="similarity">
    <text evidence="3 6">Belongs to the DHNA family.</text>
</comment>
<keyword evidence="4 6" id="KW-0289">Folate biosynthesis</keyword>
<organism evidence="8 9">
    <name type="scientific">Paenibacillus lignilyticus</name>
    <dbReference type="NCBI Taxonomy" id="1172615"/>
    <lineage>
        <taxon>Bacteria</taxon>
        <taxon>Bacillati</taxon>
        <taxon>Bacillota</taxon>
        <taxon>Bacilli</taxon>
        <taxon>Bacillales</taxon>
        <taxon>Paenibacillaceae</taxon>
        <taxon>Paenibacillus</taxon>
    </lineage>
</organism>
<evidence type="ECO:0000313" key="9">
    <source>
        <dbReference type="Proteomes" id="UP000673394"/>
    </source>
</evidence>
<dbReference type="Gene3D" id="3.30.1130.10">
    <property type="match status" value="1"/>
</dbReference>
<dbReference type="RefSeq" id="WP_210664322.1">
    <property type="nucleotide sequence ID" value="NZ_JAGKSP010000034.1"/>
</dbReference>
<evidence type="ECO:0000313" key="8">
    <source>
        <dbReference type="EMBL" id="MBP3967206.1"/>
    </source>
</evidence>
<accession>A0ABS5CMW5</accession>
<feature type="domain" description="Dihydroneopterin aldolase/epimerase" evidence="7">
    <location>
        <begin position="4"/>
        <end position="117"/>
    </location>
</feature>
<dbReference type="Proteomes" id="UP000673394">
    <property type="component" value="Unassembled WGS sequence"/>
</dbReference>